<dbReference type="EMBL" id="CAFBLU010000010">
    <property type="protein sequence ID" value="CAB4871632.1"/>
    <property type="molecule type" value="Genomic_DNA"/>
</dbReference>
<gene>
    <name evidence="1" type="ORF">UFOPK3444_00759</name>
</gene>
<proteinExistence type="predicted"/>
<protein>
    <submittedName>
        <fullName evidence="1">Unannotated protein</fullName>
    </submittedName>
</protein>
<reference evidence="1" key="1">
    <citation type="submission" date="2020-05" db="EMBL/GenBank/DDBJ databases">
        <authorList>
            <person name="Chiriac C."/>
            <person name="Salcher M."/>
            <person name="Ghai R."/>
            <person name="Kavagutti S V."/>
        </authorList>
    </citation>
    <scope>NUCLEOTIDE SEQUENCE</scope>
</reference>
<name>A0A6J7DL07_9ZZZZ</name>
<accession>A0A6J7DL07</accession>
<sequence>MIKLKRLIGTVVLMSVLGALIAQPALASRTHVRILSVRTFTSHGGPVQKFDQVLIRICGYGNVKSARVTYRATSYILDTWPYFEPPDPWGHKKGYCWSNVANLSSPWNYSSYFASDLVPHRLWNHRRTVCVRAKTRGSEWSDLACLRYRG</sequence>
<dbReference type="AlphaFoldDB" id="A0A6J7DL07"/>
<evidence type="ECO:0000313" key="1">
    <source>
        <dbReference type="EMBL" id="CAB4871632.1"/>
    </source>
</evidence>
<organism evidence="1">
    <name type="scientific">freshwater metagenome</name>
    <dbReference type="NCBI Taxonomy" id="449393"/>
    <lineage>
        <taxon>unclassified sequences</taxon>
        <taxon>metagenomes</taxon>
        <taxon>ecological metagenomes</taxon>
    </lineage>
</organism>